<evidence type="ECO:0000313" key="2">
    <source>
        <dbReference type="Proteomes" id="UP000194280"/>
    </source>
</evidence>
<reference evidence="1 2" key="1">
    <citation type="submission" date="2017-01" db="EMBL/GenBank/DDBJ databases">
        <title>The recent genome duplication of the halophilic yeast Hortaea werneckii: insights from long-read sequencing.</title>
        <authorList>
            <person name="Sinha S."/>
            <person name="Flibotte S."/>
            <person name="Neira M."/>
            <person name="Lenassi M."/>
            <person name="Gostincar C."/>
            <person name="Stajich J.E."/>
            <person name="Nislow C.E."/>
        </authorList>
    </citation>
    <scope>NUCLEOTIDE SEQUENCE [LARGE SCALE GENOMIC DNA]</scope>
    <source>
        <strain evidence="1 2">EXF-2000</strain>
    </source>
</reference>
<proteinExistence type="predicted"/>
<sequence>MVFNPQSGLVYNETIIPSSAATCHCKVANSSDGRALSEKRRNAQGTRSMQDMLLLHLARNLDALTVEAVQASPPALVEKLWRMIQGRHLVSVRIWQIFLQSPIAHHLPKEKSWTWGCKACFSTRLPATLRAADSPSLLWLTQLAMLNPQTKPEDLVKVSLLTNVRSIRVMVSRRPEQGFTDRVFRSWADDAMTRGAFPCLQALLVQFPGESVPLDHEHVTHRSLTYLHRFPALELFALFEPWLDGRCMRAERRVGTFRSGRGRFSDYIRSAKETLRPLNTDVSEFWPEVLQWYADSTHRRSWSQPASDCEKHLSNDPGRLMPERPAELFLELQCNIRPGYRPPKYVVAFERDWTPWVPTQSEVEPLMKPGETRTPTGAPLAKKMKMNGTKAGAMDELLGGF</sequence>
<dbReference type="Proteomes" id="UP000194280">
    <property type="component" value="Unassembled WGS sequence"/>
</dbReference>
<gene>
    <name evidence="1" type="ORF">BTJ68_00046</name>
</gene>
<name>A0A1Z5TV18_HORWE</name>
<organism evidence="1 2">
    <name type="scientific">Hortaea werneckii EXF-2000</name>
    <dbReference type="NCBI Taxonomy" id="1157616"/>
    <lineage>
        <taxon>Eukaryota</taxon>
        <taxon>Fungi</taxon>
        <taxon>Dikarya</taxon>
        <taxon>Ascomycota</taxon>
        <taxon>Pezizomycotina</taxon>
        <taxon>Dothideomycetes</taxon>
        <taxon>Dothideomycetidae</taxon>
        <taxon>Mycosphaerellales</taxon>
        <taxon>Teratosphaeriaceae</taxon>
        <taxon>Hortaea</taxon>
    </lineage>
</organism>
<evidence type="ECO:0000313" key="1">
    <source>
        <dbReference type="EMBL" id="OTA39829.1"/>
    </source>
</evidence>
<dbReference type="OrthoDB" id="5273928at2759"/>
<accession>A0A1Z5TV18</accession>
<dbReference type="EMBL" id="MUNK01000001">
    <property type="protein sequence ID" value="OTA39829.1"/>
    <property type="molecule type" value="Genomic_DNA"/>
</dbReference>
<dbReference type="AlphaFoldDB" id="A0A1Z5TV18"/>
<dbReference type="VEuPathDB" id="FungiDB:BTJ68_00046"/>
<keyword evidence="2" id="KW-1185">Reference proteome</keyword>
<dbReference type="InParanoid" id="A0A1Z5TV18"/>
<comment type="caution">
    <text evidence="1">The sequence shown here is derived from an EMBL/GenBank/DDBJ whole genome shotgun (WGS) entry which is preliminary data.</text>
</comment>
<protein>
    <submittedName>
        <fullName evidence="1">Uncharacterized protein</fullName>
    </submittedName>
</protein>